<reference evidence="2" key="1">
    <citation type="journal article" date="2015" name="Nature">
        <title>Complex archaea that bridge the gap between prokaryotes and eukaryotes.</title>
        <authorList>
            <person name="Spang A."/>
            <person name="Saw J.H."/>
            <person name="Jorgensen S.L."/>
            <person name="Zaremba-Niedzwiedzka K."/>
            <person name="Martijn J."/>
            <person name="Lind A.E."/>
            <person name="van Eijk R."/>
            <person name="Schleper C."/>
            <person name="Guy L."/>
            <person name="Ettema T.J."/>
        </authorList>
    </citation>
    <scope>NUCLEOTIDE SEQUENCE</scope>
</reference>
<dbReference type="InterPro" id="IPR002826">
    <property type="entry name" value="MptE-like"/>
</dbReference>
<feature type="domain" description="6-hydroxymethylpterin diphosphokinase MptE-like" evidence="1">
    <location>
        <begin position="38"/>
        <end position="209"/>
    </location>
</feature>
<comment type="caution">
    <text evidence="2">The sequence shown here is derived from an EMBL/GenBank/DDBJ whole genome shotgun (WGS) entry which is preliminary data.</text>
</comment>
<name>A0A0F9T5R9_9ZZZZ</name>
<dbReference type="Pfam" id="PF01973">
    <property type="entry name" value="MptE-like"/>
    <property type="match status" value="1"/>
</dbReference>
<gene>
    <name evidence="2" type="ORF">LCGC14_0389660</name>
</gene>
<evidence type="ECO:0000313" key="2">
    <source>
        <dbReference type="EMBL" id="KKN74549.1"/>
    </source>
</evidence>
<organism evidence="2">
    <name type="scientific">marine sediment metagenome</name>
    <dbReference type="NCBI Taxonomy" id="412755"/>
    <lineage>
        <taxon>unclassified sequences</taxon>
        <taxon>metagenomes</taxon>
        <taxon>ecological metagenomes</taxon>
    </lineage>
</organism>
<accession>A0A0F9T5R9</accession>
<dbReference type="EMBL" id="LAZR01000324">
    <property type="protein sequence ID" value="KKN74549.1"/>
    <property type="molecule type" value="Genomic_DNA"/>
</dbReference>
<evidence type="ECO:0000259" key="1">
    <source>
        <dbReference type="Pfam" id="PF01973"/>
    </source>
</evidence>
<proteinExistence type="predicted"/>
<sequence length="297" mass="33596">MLKADTARGNGQQLTDLPAEAKRFDKHKMNLNTSEEEILANVALNIQRPLPQLDIYPPQSREVVIVGGGWSTEDTIDELHELALEGKAIIATNGAGNYLVKNHIRPDILMVLDARIENLAFVEEPIPNCKYFLASQCHPELFEACKDRDLTIYHIVTFQEVEFALLYTYYGPHFRVVPGGSTVGLRGISMSHMLGFRLMHLFGFDSCYAPDGRHHSYEQKWNDKEGATTMWAELKGPSTQGATLKFRCSSWQAHQTEQFFRFLKSNGDEFKLDIHGDGLLATMLRTGARLHLQNEET</sequence>
<dbReference type="AlphaFoldDB" id="A0A0F9T5R9"/>
<protein>
    <recommendedName>
        <fullName evidence="1">6-hydroxymethylpterin diphosphokinase MptE-like domain-containing protein</fullName>
    </recommendedName>
</protein>